<comment type="caution">
    <text evidence="1">The sequence shown here is derived from an EMBL/GenBank/DDBJ whole genome shotgun (WGS) entry which is preliminary data.</text>
</comment>
<reference evidence="1" key="1">
    <citation type="submission" date="2022-10" db="EMBL/GenBank/DDBJ databases">
        <title>Genome Sequence of Xylaria curta.</title>
        <authorList>
            <person name="Buettner E."/>
        </authorList>
    </citation>
    <scope>NUCLEOTIDE SEQUENCE</scope>
    <source>
        <strain evidence="1">Babe10</strain>
    </source>
</reference>
<proteinExistence type="predicted"/>
<evidence type="ECO:0000313" key="1">
    <source>
        <dbReference type="EMBL" id="KAJ2995163.1"/>
    </source>
</evidence>
<accession>A0ACC1PLJ2</accession>
<keyword evidence="2" id="KW-1185">Reference proteome</keyword>
<dbReference type="EMBL" id="JAPDGR010000144">
    <property type="protein sequence ID" value="KAJ2995163.1"/>
    <property type="molecule type" value="Genomic_DNA"/>
</dbReference>
<organism evidence="1 2">
    <name type="scientific">Xylaria curta</name>
    <dbReference type="NCBI Taxonomy" id="42375"/>
    <lineage>
        <taxon>Eukaryota</taxon>
        <taxon>Fungi</taxon>
        <taxon>Dikarya</taxon>
        <taxon>Ascomycota</taxon>
        <taxon>Pezizomycotina</taxon>
        <taxon>Sordariomycetes</taxon>
        <taxon>Xylariomycetidae</taxon>
        <taxon>Xylariales</taxon>
        <taxon>Xylariaceae</taxon>
        <taxon>Xylaria</taxon>
    </lineage>
</organism>
<gene>
    <name evidence="1" type="ORF">NUW58_g1353</name>
</gene>
<sequence>MSFSSALPVLIWAVSFGGLVLVVWALSEWALGVWKDDIETRRRAALFSLPRALRLLKSRLKAVAFVFQGPAIIQAAYQQSNGAPFSVKTPSNTIVLISDWHRIKEINAAPEGTLSLLAAAKDILQPKHTMSGFDWNDTRGSDGAPLQMTLRSRLVGYLPILLPEIRRDLAAFIDKRTGSLPRNKLGEMQGPIFPIILEAVARSNARAFFGPELSQNQEFLIVSIKTIEQTLIMAEILRMVPGFLSPYLGQFLSNHLNANKIMNATLTELVAQRFLDRDLRKRGQNIPEYNDCIQWIMDHCPKHKPWGVTRIVHELIAVWFGSVHIASTTACAAVFDLCDHPDLVDILRQEIEHTGWLEFDKSGGQILPLMDSFMKESARLNPIESVSTRRKVLRPFHFSDGTTVQPGDYICSAPGGMNRDPAVWCEPDEFYPFRFVSPQAYKHANTYMKDAPRASAMPLSGDRYKIPEAGKATLYTDISDWQQWGTGKGSCTGRWYASAALKVIIGLLVMKYDIALVDPAAERYFSWRTFKYPYASTHVTIRPNDKFSQKGPSDSDSP</sequence>
<evidence type="ECO:0000313" key="2">
    <source>
        <dbReference type="Proteomes" id="UP001143856"/>
    </source>
</evidence>
<dbReference type="Proteomes" id="UP001143856">
    <property type="component" value="Unassembled WGS sequence"/>
</dbReference>
<name>A0ACC1PLJ2_9PEZI</name>
<protein>
    <submittedName>
        <fullName evidence="1">Uncharacterized protein</fullName>
    </submittedName>
</protein>